<dbReference type="EMBL" id="WVIC01000012">
    <property type="protein sequence ID" value="NCJ06388.1"/>
    <property type="molecule type" value="Genomic_DNA"/>
</dbReference>
<dbReference type="RefSeq" id="WP_161824868.1">
    <property type="nucleotide sequence ID" value="NZ_WVIC01000012.1"/>
</dbReference>
<proteinExistence type="predicted"/>
<reference evidence="2" key="1">
    <citation type="submission" date="2019-12" db="EMBL/GenBank/DDBJ databases">
        <title>High-Quality draft genome sequences of three cyanobacteria isolated from the limestone walls of the Old Cathedral of Coimbra.</title>
        <authorList>
            <person name="Tiago I."/>
            <person name="Soares F."/>
            <person name="Portugal A."/>
        </authorList>
    </citation>
    <scope>NUCLEOTIDE SEQUENCE [LARGE SCALE GENOMIC DNA]</scope>
    <source>
        <strain evidence="2">C</strain>
    </source>
</reference>
<keyword evidence="3" id="KW-1185">Reference proteome</keyword>
<name>A0A8K1ZYE4_9CYAN</name>
<gene>
    <name evidence="2" type="ORF">GS597_07660</name>
</gene>
<comment type="caution">
    <text evidence="2">The sequence shown here is derived from an EMBL/GenBank/DDBJ whole genome shotgun (WGS) entry which is preliminary data.</text>
</comment>
<dbReference type="AlphaFoldDB" id="A0A8K1ZYE4"/>
<evidence type="ECO:0000313" key="2">
    <source>
        <dbReference type="EMBL" id="NCJ06388.1"/>
    </source>
</evidence>
<feature type="domain" description="HepT-like" evidence="1">
    <location>
        <begin position="45"/>
        <end position="152"/>
    </location>
</feature>
<protein>
    <recommendedName>
        <fullName evidence="1">HepT-like domain-containing protein</fullName>
    </recommendedName>
</protein>
<accession>A0A8K1ZYE4</accession>
<dbReference type="Proteomes" id="UP000607397">
    <property type="component" value="Unassembled WGS sequence"/>
</dbReference>
<dbReference type="InterPro" id="IPR048769">
    <property type="entry name" value="HepT-like_dom"/>
</dbReference>
<dbReference type="Pfam" id="PF20797">
    <property type="entry name" value="HepT-like_2"/>
    <property type="match status" value="1"/>
</dbReference>
<evidence type="ECO:0000313" key="3">
    <source>
        <dbReference type="Proteomes" id="UP000607397"/>
    </source>
</evidence>
<organism evidence="2 3">
    <name type="scientific">Petrachloros mirabilis ULC683</name>
    <dbReference type="NCBI Taxonomy" id="2781853"/>
    <lineage>
        <taxon>Bacteria</taxon>
        <taxon>Bacillati</taxon>
        <taxon>Cyanobacteriota</taxon>
        <taxon>Cyanophyceae</taxon>
        <taxon>Synechococcales</taxon>
        <taxon>Petrachlorosaceae</taxon>
        <taxon>Petrachloros</taxon>
        <taxon>Petrachloros mirabilis</taxon>
    </lineage>
</organism>
<sequence>MNSNATTLPIRIRAELADIAQVVERAQRLFTKAVEQQDEDYYDGVALNLHSFYTAVERILADIAREVDGAVPSGREWHRDLLAQLSVEFPGVRPRVLQHSSRHCLDEYRGLRHVIRNVYSFNLNPSRLGELVAMLPDCHKALVKDLNAFCHFLEELFPR</sequence>
<evidence type="ECO:0000259" key="1">
    <source>
        <dbReference type="Pfam" id="PF20797"/>
    </source>
</evidence>